<dbReference type="CDD" id="cd00586">
    <property type="entry name" value="4HBT"/>
    <property type="match status" value="1"/>
</dbReference>
<keyword evidence="4" id="KW-1185">Reference proteome</keyword>
<dbReference type="GO" id="GO:0047617">
    <property type="term" value="F:fatty acyl-CoA hydrolase activity"/>
    <property type="evidence" value="ECO:0007669"/>
    <property type="project" value="TreeGrafter"/>
</dbReference>
<dbReference type="PANTHER" id="PTHR31793">
    <property type="entry name" value="4-HYDROXYBENZOYL-COA THIOESTERASE FAMILY MEMBER"/>
    <property type="match status" value="1"/>
</dbReference>
<dbReference type="InterPro" id="IPR029069">
    <property type="entry name" value="HotDog_dom_sf"/>
</dbReference>
<reference evidence="4" key="1">
    <citation type="submission" date="2016-10" db="EMBL/GenBank/DDBJ databases">
        <authorList>
            <person name="Varghese N."/>
            <person name="Submissions S."/>
        </authorList>
    </citation>
    <scope>NUCLEOTIDE SEQUENCE [LARGE SCALE GENOMIC DNA]</scope>
    <source>
        <strain evidence="4">CGMCC 1.10118</strain>
    </source>
</reference>
<proteinExistence type="inferred from homology"/>
<dbReference type="EMBL" id="FNPB01000004">
    <property type="protein sequence ID" value="SDX95041.1"/>
    <property type="molecule type" value="Genomic_DNA"/>
</dbReference>
<dbReference type="RefSeq" id="WP_089766842.1">
    <property type="nucleotide sequence ID" value="NZ_FNPB01000004.1"/>
</dbReference>
<evidence type="ECO:0000313" key="4">
    <source>
        <dbReference type="Proteomes" id="UP000199170"/>
    </source>
</evidence>
<dbReference type="AlphaFoldDB" id="A0A1H3FVP6"/>
<dbReference type="PANTHER" id="PTHR31793:SF27">
    <property type="entry name" value="NOVEL THIOESTERASE SUPERFAMILY DOMAIN AND SAPOSIN A-TYPE DOMAIN CONTAINING PROTEIN (0610012H03RIK)"/>
    <property type="match status" value="1"/>
</dbReference>
<name>A0A1H3FVP6_9EURY</name>
<dbReference type="SUPFAM" id="SSF54637">
    <property type="entry name" value="Thioesterase/thiol ester dehydrase-isomerase"/>
    <property type="match status" value="1"/>
</dbReference>
<gene>
    <name evidence="3" type="ORF">SAMN04487946_104202</name>
</gene>
<comment type="similarity">
    <text evidence="1">Belongs to the 4-hydroxybenzoyl-CoA thioesterase family.</text>
</comment>
<evidence type="ECO:0000256" key="2">
    <source>
        <dbReference type="ARBA" id="ARBA00022801"/>
    </source>
</evidence>
<evidence type="ECO:0000256" key="1">
    <source>
        <dbReference type="ARBA" id="ARBA00005953"/>
    </source>
</evidence>
<dbReference type="InterPro" id="IPR050563">
    <property type="entry name" value="4-hydroxybenzoyl-CoA_TE"/>
</dbReference>
<keyword evidence="2" id="KW-0378">Hydrolase</keyword>
<organism evidence="3 4">
    <name type="scientific">Halobellus clavatus</name>
    <dbReference type="NCBI Taxonomy" id="660517"/>
    <lineage>
        <taxon>Archaea</taxon>
        <taxon>Methanobacteriati</taxon>
        <taxon>Methanobacteriota</taxon>
        <taxon>Stenosarchaea group</taxon>
        <taxon>Halobacteria</taxon>
        <taxon>Halobacteriales</taxon>
        <taxon>Haloferacaceae</taxon>
        <taxon>Halobellus</taxon>
    </lineage>
</organism>
<dbReference type="Proteomes" id="UP000199170">
    <property type="component" value="Unassembled WGS sequence"/>
</dbReference>
<dbReference type="OrthoDB" id="42004at2157"/>
<evidence type="ECO:0000313" key="3">
    <source>
        <dbReference type="EMBL" id="SDX95041.1"/>
    </source>
</evidence>
<dbReference type="Pfam" id="PF13279">
    <property type="entry name" value="4HBT_2"/>
    <property type="match status" value="1"/>
</dbReference>
<accession>A0A1H3FVP6</accession>
<sequence>MYEFEWKCAWGDADPHGIAYYPNLIDAMHRAGEEFMNDAGVAYWDVPEEYDIHFPIVSMDTDFERPVEVGDVLTISVDPDIGGKSLGMAFTATDEDGNERFSALEQHVCVSKSDDRPVEIPEEVRAALTDAVA</sequence>
<dbReference type="Gene3D" id="3.10.129.10">
    <property type="entry name" value="Hotdog Thioesterase"/>
    <property type="match status" value="1"/>
</dbReference>
<protein>
    <submittedName>
        <fullName evidence="3">4-hydroxybenzoyl-CoA thioesterase</fullName>
    </submittedName>
</protein>